<dbReference type="PANTHER" id="PTHR43431:SF7">
    <property type="entry name" value="OXIDOREDUCTASE, SHORT CHAIN DEHYDROGENASE_REDUCTASE FAMILY (AFU_ORTHOLOGUE AFUA_5G14000)"/>
    <property type="match status" value="1"/>
</dbReference>
<dbReference type="Proteomes" id="UP001165641">
    <property type="component" value="Unassembled WGS sequence"/>
</dbReference>
<dbReference type="Pfam" id="PF00106">
    <property type="entry name" value="adh_short"/>
    <property type="match status" value="1"/>
</dbReference>
<gene>
    <name evidence="1" type="ORF">PAF17_07705</name>
</gene>
<evidence type="ECO:0000313" key="2">
    <source>
        <dbReference type="Proteomes" id="UP001165641"/>
    </source>
</evidence>
<organism evidence="1 2">
    <name type="scientific">Paracoccus onchidii</name>
    <dbReference type="NCBI Taxonomy" id="3017813"/>
    <lineage>
        <taxon>Bacteria</taxon>
        <taxon>Pseudomonadati</taxon>
        <taxon>Pseudomonadota</taxon>
        <taxon>Alphaproteobacteria</taxon>
        <taxon>Rhodobacterales</taxon>
        <taxon>Paracoccaceae</taxon>
        <taxon>Paracoccus</taxon>
    </lineage>
</organism>
<dbReference type="InterPro" id="IPR002347">
    <property type="entry name" value="SDR_fam"/>
</dbReference>
<reference evidence="1" key="1">
    <citation type="submission" date="2022-12" db="EMBL/GenBank/DDBJ databases">
        <title>Paracoccus onchidii sp. nov., isolated from a marine invertebrate from the South China Sea.</title>
        <authorList>
            <person name="Xu S."/>
            <person name="Liu Z."/>
            <person name="Xu Y."/>
        </authorList>
    </citation>
    <scope>NUCLEOTIDE SEQUENCE</scope>
    <source>
        <strain evidence="1">Z330</strain>
    </source>
</reference>
<protein>
    <submittedName>
        <fullName evidence="1">SDR family NAD(P)-dependent oxidoreductase</fullName>
    </submittedName>
</protein>
<dbReference type="EMBL" id="JAQBIE010000008">
    <property type="protein sequence ID" value="MDB6177396.1"/>
    <property type="molecule type" value="Genomic_DNA"/>
</dbReference>
<dbReference type="PRINTS" id="PR00081">
    <property type="entry name" value="GDHRDH"/>
</dbReference>
<sequence>MTETALIVGAGDSLGAALARRFAREGLHVVATRRRGNLDGLTAQIRDAGGQVTGLHSDARDEEAVKQLVAQAESIGPIAACVFNVGGNVRFPVAETTARVYRKVWEMCALAGFLIGREVSASMLERGRGTILFTGATASLRGNAGYAAFAGGKHALRALAESMARELGPRGIHVGHVIIDGLIDNPETKKLFPDIFETRGQDGILRPDDIAEAYWQLHAQPRNAWTFEQDLRPFKEPW</sequence>
<dbReference type="Gene3D" id="3.40.50.720">
    <property type="entry name" value="NAD(P)-binding Rossmann-like Domain"/>
    <property type="match status" value="1"/>
</dbReference>
<proteinExistence type="predicted"/>
<dbReference type="RefSeq" id="WP_271888519.1">
    <property type="nucleotide sequence ID" value="NZ_JAQBIE010000008.1"/>
</dbReference>
<comment type="caution">
    <text evidence="1">The sequence shown here is derived from an EMBL/GenBank/DDBJ whole genome shotgun (WGS) entry which is preliminary data.</text>
</comment>
<dbReference type="PANTHER" id="PTHR43431">
    <property type="entry name" value="OXIDOREDUCTASE, SHORT CHAIN DEHYDROGENASE/REDUCTASE FAMILY (AFU_ORTHOLOGUE AFUA_5G14000)"/>
    <property type="match status" value="1"/>
</dbReference>
<accession>A0ABT4ZDH7</accession>
<dbReference type="InterPro" id="IPR036291">
    <property type="entry name" value="NAD(P)-bd_dom_sf"/>
</dbReference>
<name>A0ABT4ZDH7_9RHOB</name>
<evidence type="ECO:0000313" key="1">
    <source>
        <dbReference type="EMBL" id="MDB6177396.1"/>
    </source>
</evidence>
<keyword evidence="2" id="KW-1185">Reference proteome</keyword>
<dbReference type="SUPFAM" id="SSF51735">
    <property type="entry name" value="NAD(P)-binding Rossmann-fold domains"/>
    <property type="match status" value="1"/>
</dbReference>